<feature type="signal peptide" evidence="2">
    <location>
        <begin position="1"/>
        <end position="18"/>
    </location>
</feature>
<dbReference type="Gene3D" id="3.40.50.1580">
    <property type="entry name" value="Nucleoside phosphorylase domain"/>
    <property type="match status" value="1"/>
</dbReference>
<dbReference type="GO" id="GO:0055085">
    <property type="term" value="P:transmembrane transport"/>
    <property type="evidence" value="ECO:0007669"/>
    <property type="project" value="InterPro"/>
</dbReference>
<protein>
    <recommendedName>
        <fullName evidence="5">Purine nucleoside permease</fullName>
    </recommendedName>
</protein>
<dbReference type="AlphaFoldDB" id="A0A9P8SYZ8"/>
<dbReference type="PANTHER" id="PTHR38643:SF1">
    <property type="entry name" value="PURINE NUCLEOSIDE PERMEASE C285.05-RELATED"/>
    <property type="match status" value="1"/>
</dbReference>
<reference evidence="3" key="1">
    <citation type="journal article" date="2021" name="Open Biol.">
        <title>Shared evolutionary footprints suggest mitochondrial oxidative damage underlies multiple complex I losses in fungi.</title>
        <authorList>
            <person name="Schikora-Tamarit M.A."/>
            <person name="Marcet-Houben M."/>
            <person name="Nosek J."/>
            <person name="Gabaldon T."/>
        </authorList>
    </citation>
    <scope>NUCLEOTIDE SEQUENCE</scope>
    <source>
        <strain evidence="3">CBS6075</strain>
    </source>
</reference>
<keyword evidence="4" id="KW-1185">Reference proteome</keyword>
<accession>A0A9P8SYZ8</accession>
<evidence type="ECO:0008006" key="5">
    <source>
        <dbReference type="Google" id="ProtNLM"/>
    </source>
</evidence>
<evidence type="ECO:0000256" key="2">
    <source>
        <dbReference type="SAM" id="SignalP"/>
    </source>
</evidence>
<name>A0A9P8SYZ8_9ASCO</name>
<dbReference type="Pfam" id="PF06516">
    <property type="entry name" value="NUP"/>
    <property type="match status" value="1"/>
</dbReference>
<dbReference type="OrthoDB" id="2331083at2759"/>
<evidence type="ECO:0000313" key="3">
    <source>
        <dbReference type="EMBL" id="KAH3660213.1"/>
    </source>
</evidence>
<dbReference type="GO" id="GO:0009116">
    <property type="term" value="P:nucleoside metabolic process"/>
    <property type="evidence" value="ECO:0007669"/>
    <property type="project" value="InterPro"/>
</dbReference>
<dbReference type="GeneID" id="70239382"/>
<keyword evidence="1" id="KW-0813">Transport</keyword>
<organism evidence="3 4">
    <name type="scientific">Ogataea philodendri</name>
    <dbReference type="NCBI Taxonomy" id="1378263"/>
    <lineage>
        <taxon>Eukaryota</taxon>
        <taxon>Fungi</taxon>
        <taxon>Dikarya</taxon>
        <taxon>Ascomycota</taxon>
        <taxon>Saccharomycotina</taxon>
        <taxon>Pichiomycetes</taxon>
        <taxon>Pichiales</taxon>
        <taxon>Pichiaceae</taxon>
        <taxon>Ogataea</taxon>
    </lineage>
</organism>
<dbReference type="PANTHER" id="PTHR38643">
    <property type="entry name" value="PURINE NUCLEOSIDE PERMEASE C285.05-RELATED"/>
    <property type="match status" value="1"/>
</dbReference>
<dbReference type="EMBL" id="JAEUBE010000511">
    <property type="protein sequence ID" value="KAH3660213.1"/>
    <property type="molecule type" value="Genomic_DNA"/>
</dbReference>
<proteinExistence type="inferred from homology"/>
<comment type="function">
    <text evidence="1">Nucleoside permease that transports adenosine and guanosine.</text>
</comment>
<dbReference type="InterPro" id="IPR035994">
    <property type="entry name" value="Nucleoside_phosphorylase_sf"/>
</dbReference>
<reference evidence="3" key="2">
    <citation type="submission" date="2021-01" db="EMBL/GenBank/DDBJ databases">
        <authorList>
            <person name="Schikora-Tamarit M.A."/>
        </authorList>
    </citation>
    <scope>NUCLEOTIDE SEQUENCE</scope>
    <source>
        <strain evidence="3">CBS6075</strain>
    </source>
</reference>
<gene>
    <name evidence="3" type="ORF">OGAPHI_007418</name>
</gene>
<dbReference type="GO" id="GO:0003824">
    <property type="term" value="F:catalytic activity"/>
    <property type="evidence" value="ECO:0007669"/>
    <property type="project" value="InterPro"/>
</dbReference>
<comment type="similarity">
    <text evidence="1">Belongs to the NUP family.</text>
</comment>
<dbReference type="Proteomes" id="UP000769157">
    <property type="component" value="Unassembled WGS sequence"/>
</dbReference>
<dbReference type="RefSeq" id="XP_046057924.1">
    <property type="nucleotide sequence ID" value="XM_046208812.1"/>
</dbReference>
<feature type="chain" id="PRO_5040259667" description="Purine nucleoside permease" evidence="2">
    <location>
        <begin position="19"/>
        <end position="391"/>
    </location>
</feature>
<comment type="caution">
    <text evidence="3">The sequence shown here is derived from an EMBL/GenBank/DDBJ whole genome shotgun (WGS) entry which is preliminary data.</text>
</comment>
<keyword evidence="2" id="KW-0732">Signal</keyword>
<evidence type="ECO:0000256" key="1">
    <source>
        <dbReference type="PIRNR" id="PIRNR013171"/>
    </source>
</evidence>
<sequence>MKLTTSLLSLALAAVGQAYSSGSASASATSFYPVKTAGLNETVYEELEIYKPQVFIINMFSYEAEPFLEEFKLVHNVSIPGLSPIYPEIHCNHNYSLCEVITGEGEINAATTITALSLNPTFDLTDTYFLIAGIAGISPLEGTLGDVTFARFAVQILEYEVDAREMPSNWSTGYFSYGTTNSTQYPTEIYGTEVFEVNENLRDRALELAQSVDLLNGTKANEEFRIKYDYAPANRTPAAIACDTLTSDNYWFGKDFDEAFANYTDLLTNGTGTYCTTQQEDNATLEALMRAAQYGLVDFSRIVVMRSASDFTYADFYANETVYFFTEVSQGGSKVAVENLVVAGKPFIEDVLYNWDLYENGTVYAPSNYIGDFFGSLEDTTYREWGFDVSA</sequence>
<dbReference type="GO" id="GO:0005783">
    <property type="term" value="C:endoplasmic reticulum"/>
    <property type="evidence" value="ECO:0007669"/>
    <property type="project" value="TreeGrafter"/>
</dbReference>
<dbReference type="PIRSF" id="PIRSF013171">
    <property type="entry name" value="Pur_nuclsid_perm"/>
    <property type="match status" value="1"/>
</dbReference>
<dbReference type="InterPro" id="IPR009486">
    <property type="entry name" value="Pur_nuclsid_perm"/>
</dbReference>
<evidence type="ECO:0000313" key="4">
    <source>
        <dbReference type="Proteomes" id="UP000769157"/>
    </source>
</evidence>